<reference evidence="2 3" key="1">
    <citation type="submission" date="2014-12" db="EMBL/GenBank/DDBJ databases">
        <title>Genome sequencing of Arthrobacter phenanthrenivorans SWC37.</title>
        <authorList>
            <person name="Tan P.W."/>
            <person name="Chan K.-G."/>
        </authorList>
    </citation>
    <scope>NUCLEOTIDE SEQUENCE [LARGE SCALE GENOMIC DNA]</scope>
    <source>
        <strain evidence="2 3">SWC37</strain>
    </source>
</reference>
<dbReference type="RefSeq" id="WP_043450929.1">
    <property type="nucleotide sequence ID" value="NZ_JBFBKS010000007.1"/>
</dbReference>
<sequence length="182" mass="20042">MAKILIPYGTSEGQTARIADYISDVLQAHGHQADTLDLRHADHDLPDGYDAVIVGASVHAGKHEGYVADFVRRNLPALQDLPAALFSVSLSAHGDPEDAEKYVAEFEDSTGWRPDKVAMFGGALLYTQYGFLKRMMMKKIVSSQGSPDTDTGRDYIYTEWDGVRRFAEEFLVYIKSGPGPVS</sequence>
<gene>
    <name evidence="2" type="ORF">RM50_06025</name>
</gene>
<dbReference type="PROSITE" id="PS50902">
    <property type="entry name" value="FLAVODOXIN_LIKE"/>
    <property type="match status" value="1"/>
</dbReference>
<dbReference type="InterPro" id="IPR029039">
    <property type="entry name" value="Flavoprotein-like_sf"/>
</dbReference>
<dbReference type="InterPro" id="IPR052200">
    <property type="entry name" value="Protoporphyrinogen_IX_DH"/>
</dbReference>
<dbReference type="GO" id="GO:0010181">
    <property type="term" value="F:FMN binding"/>
    <property type="evidence" value="ECO:0007669"/>
    <property type="project" value="InterPro"/>
</dbReference>
<dbReference type="Gene3D" id="3.40.50.360">
    <property type="match status" value="1"/>
</dbReference>
<dbReference type="OrthoDB" id="9795729at2"/>
<dbReference type="PANTHER" id="PTHR38030:SF2">
    <property type="entry name" value="PROTOPORPHYRINOGEN IX DEHYDROGENASE [QUINONE]"/>
    <property type="match status" value="1"/>
</dbReference>
<evidence type="ECO:0000259" key="1">
    <source>
        <dbReference type="PROSITE" id="PS50902"/>
    </source>
</evidence>
<evidence type="ECO:0000313" key="2">
    <source>
        <dbReference type="EMBL" id="KIC68246.1"/>
    </source>
</evidence>
<dbReference type="GO" id="GO:0006783">
    <property type="term" value="P:heme biosynthetic process"/>
    <property type="evidence" value="ECO:0007669"/>
    <property type="project" value="TreeGrafter"/>
</dbReference>
<dbReference type="InterPro" id="IPR008254">
    <property type="entry name" value="Flavodoxin/NO_synth"/>
</dbReference>
<name>A0A0B4DNJ7_PSEPS</name>
<dbReference type="EMBL" id="JWTB01000011">
    <property type="protein sequence ID" value="KIC68246.1"/>
    <property type="molecule type" value="Genomic_DNA"/>
</dbReference>
<proteinExistence type="predicted"/>
<dbReference type="GO" id="GO:0070819">
    <property type="term" value="F:menaquinone-dependent protoporphyrinogen oxidase activity"/>
    <property type="evidence" value="ECO:0007669"/>
    <property type="project" value="TreeGrafter"/>
</dbReference>
<protein>
    <submittedName>
        <fullName evidence="2">Protoporphyrinogen oxidase</fullName>
    </submittedName>
</protein>
<dbReference type="Proteomes" id="UP000031196">
    <property type="component" value="Unassembled WGS sequence"/>
</dbReference>
<dbReference type="SUPFAM" id="SSF52218">
    <property type="entry name" value="Flavoproteins"/>
    <property type="match status" value="1"/>
</dbReference>
<dbReference type="InterPro" id="IPR026816">
    <property type="entry name" value="Flavodoxin_dom"/>
</dbReference>
<comment type="caution">
    <text evidence="2">The sequence shown here is derived from an EMBL/GenBank/DDBJ whole genome shotgun (WGS) entry which is preliminary data.</text>
</comment>
<dbReference type="AlphaFoldDB" id="A0A0B4DNJ7"/>
<dbReference type="Pfam" id="PF12724">
    <property type="entry name" value="Flavodoxin_5"/>
    <property type="match status" value="1"/>
</dbReference>
<organism evidence="2 3">
    <name type="scientific">Pseudarthrobacter phenanthrenivorans</name>
    <name type="common">Arthrobacter phenanthrenivorans</name>
    <dbReference type="NCBI Taxonomy" id="361575"/>
    <lineage>
        <taxon>Bacteria</taxon>
        <taxon>Bacillati</taxon>
        <taxon>Actinomycetota</taxon>
        <taxon>Actinomycetes</taxon>
        <taxon>Micrococcales</taxon>
        <taxon>Micrococcaceae</taxon>
        <taxon>Pseudarthrobacter</taxon>
    </lineage>
</organism>
<dbReference type="PANTHER" id="PTHR38030">
    <property type="entry name" value="PROTOPORPHYRINOGEN IX DEHYDROGENASE [MENAQUINONE]"/>
    <property type="match status" value="1"/>
</dbReference>
<feature type="domain" description="Flavodoxin-like" evidence="1">
    <location>
        <begin position="4"/>
        <end position="160"/>
    </location>
</feature>
<accession>A0A0B4DNJ7</accession>
<evidence type="ECO:0000313" key="3">
    <source>
        <dbReference type="Proteomes" id="UP000031196"/>
    </source>
</evidence>